<dbReference type="AlphaFoldDB" id="A0A3R5UXQ2"/>
<gene>
    <name evidence="8" type="primary">queD</name>
    <name evidence="8" type="ORF">EP073_06740</name>
</gene>
<feature type="active site" description="Charge relay system" evidence="6">
    <location>
        <position position="109"/>
    </location>
</feature>
<proteinExistence type="inferred from homology"/>
<evidence type="ECO:0000313" key="9">
    <source>
        <dbReference type="Proteomes" id="UP000287502"/>
    </source>
</evidence>
<dbReference type="NCBIfam" id="TIGR03367">
    <property type="entry name" value="queuosine_QueD"/>
    <property type="match status" value="1"/>
</dbReference>
<dbReference type="PANTHER" id="PTHR12589:SF8">
    <property type="entry name" value="6-CARBOXY-5,6,7,8-TETRAHYDROPTERIN SYNTHASE"/>
    <property type="match status" value="1"/>
</dbReference>
<evidence type="ECO:0000256" key="6">
    <source>
        <dbReference type="PIRSR" id="PIRSR006113-1"/>
    </source>
</evidence>
<feature type="binding site" evidence="7">
    <location>
        <position position="27"/>
    </location>
    <ligand>
        <name>Zn(2+)</name>
        <dbReference type="ChEBI" id="CHEBI:29105"/>
    </ligand>
</feature>
<dbReference type="PANTHER" id="PTHR12589">
    <property type="entry name" value="PYRUVOYL TETRAHYDROBIOPTERIN SYNTHASE"/>
    <property type="match status" value="1"/>
</dbReference>
<evidence type="ECO:0000256" key="1">
    <source>
        <dbReference type="ARBA" id="ARBA00005061"/>
    </source>
</evidence>
<keyword evidence="5" id="KW-0456">Lyase</keyword>
<evidence type="ECO:0000256" key="7">
    <source>
        <dbReference type="PIRSR" id="PIRSR006113-2"/>
    </source>
</evidence>
<feature type="binding site" evidence="7">
    <location>
        <position position="29"/>
    </location>
    <ligand>
        <name>Zn(2+)</name>
        <dbReference type="ChEBI" id="CHEBI:29105"/>
    </ligand>
</feature>
<dbReference type="InterPro" id="IPR007115">
    <property type="entry name" value="6-PTP_synth/QueD"/>
</dbReference>
<dbReference type="KEGG" id="gtl:EP073_06740"/>
<evidence type="ECO:0000256" key="5">
    <source>
        <dbReference type="PIRNR" id="PIRNR006113"/>
    </source>
</evidence>
<dbReference type="InterPro" id="IPR038418">
    <property type="entry name" value="6-PTP_synth/QueD_sf"/>
</dbReference>
<dbReference type="GO" id="GO:0046872">
    <property type="term" value="F:metal ion binding"/>
    <property type="evidence" value="ECO:0007669"/>
    <property type="project" value="UniProtKB-KW"/>
</dbReference>
<dbReference type="EC" id="4.-.-.-" evidence="5"/>
<reference evidence="8 9" key="1">
    <citation type="submission" date="2019-01" db="EMBL/GenBank/DDBJ databases">
        <title>Geovibrio thiophilus DSM 11263, complete genome.</title>
        <authorList>
            <person name="Spring S."/>
            <person name="Bunk B."/>
            <person name="Sproer C."/>
        </authorList>
    </citation>
    <scope>NUCLEOTIDE SEQUENCE [LARGE SCALE GENOMIC DNA]</scope>
    <source>
        <strain evidence="8 9">DSM 11263</strain>
    </source>
</reference>
<dbReference type="PIRSF" id="PIRSF006113">
    <property type="entry name" value="PTP_synth"/>
    <property type="match status" value="1"/>
</dbReference>
<evidence type="ECO:0000313" key="8">
    <source>
        <dbReference type="EMBL" id="QAR33107.1"/>
    </source>
</evidence>
<comment type="catalytic activity">
    <reaction evidence="4 5">
        <text>7,8-dihydroneopterin 3'-triphosphate + H2O = 6-carboxy-5,6,7,8-tetrahydropterin + triphosphate + acetaldehyde + 2 H(+)</text>
        <dbReference type="Rhea" id="RHEA:27966"/>
        <dbReference type="ChEBI" id="CHEBI:15343"/>
        <dbReference type="ChEBI" id="CHEBI:15377"/>
        <dbReference type="ChEBI" id="CHEBI:15378"/>
        <dbReference type="ChEBI" id="CHEBI:18036"/>
        <dbReference type="ChEBI" id="CHEBI:58462"/>
        <dbReference type="ChEBI" id="CHEBI:61032"/>
        <dbReference type="EC" id="4.1.2.50"/>
    </reaction>
</comment>
<dbReference type="Proteomes" id="UP000287502">
    <property type="component" value="Chromosome"/>
</dbReference>
<comment type="cofactor">
    <cofactor evidence="5 7">
        <name>Zn(2+)</name>
        <dbReference type="ChEBI" id="CHEBI:29105"/>
    </cofactor>
    <text evidence="5 7">Binds 1 zinc ion per subunit.</text>
</comment>
<dbReference type="SUPFAM" id="SSF55620">
    <property type="entry name" value="Tetrahydrobiopterin biosynthesis enzymes-like"/>
    <property type="match status" value="1"/>
</dbReference>
<sequence length="119" mass="14139">MYRVRVIKSFASAHNLREYEGDCENLHGHNWKVEAYLASDKLDKIGMLVDFKVLKKHLNEILDGLDHKYINELEYFKTVNPTSENMCRYIYDRLKENFGSMVERVVVWESDNAAAEYWE</sequence>
<dbReference type="UniPathway" id="UPA00391"/>
<feature type="active site" description="Charge relay system" evidence="6">
    <location>
        <position position="67"/>
    </location>
</feature>
<dbReference type="OrthoDB" id="9804698at2"/>
<dbReference type="Pfam" id="PF01242">
    <property type="entry name" value="PTPS"/>
    <property type="match status" value="1"/>
</dbReference>
<dbReference type="GO" id="GO:0008616">
    <property type="term" value="P:tRNA queuosine(34) biosynthetic process"/>
    <property type="evidence" value="ECO:0007669"/>
    <property type="project" value="UniProtKB-KW"/>
</dbReference>
<name>A0A3R5UXQ2_9BACT</name>
<dbReference type="EMBL" id="CP035108">
    <property type="protein sequence ID" value="QAR33107.1"/>
    <property type="molecule type" value="Genomic_DNA"/>
</dbReference>
<keyword evidence="5 7" id="KW-0862">Zinc</keyword>
<keyword evidence="5" id="KW-0671">Queuosine biosynthesis</keyword>
<evidence type="ECO:0000256" key="4">
    <source>
        <dbReference type="ARBA" id="ARBA00048807"/>
    </source>
</evidence>
<evidence type="ECO:0000256" key="3">
    <source>
        <dbReference type="ARBA" id="ARBA00018141"/>
    </source>
</evidence>
<keyword evidence="5 7" id="KW-0479">Metal-binding</keyword>
<feature type="binding site" evidence="7">
    <location>
        <position position="14"/>
    </location>
    <ligand>
        <name>Zn(2+)</name>
        <dbReference type="ChEBI" id="CHEBI:29105"/>
    </ligand>
</feature>
<organism evidence="8 9">
    <name type="scientific">Geovibrio thiophilus</name>
    <dbReference type="NCBI Taxonomy" id="139438"/>
    <lineage>
        <taxon>Bacteria</taxon>
        <taxon>Pseudomonadati</taxon>
        <taxon>Deferribacterota</taxon>
        <taxon>Deferribacteres</taxon>
        <taxon>Deferribacterales</taxon>
        <taxon>Geovibrionaceae</taxon>
        <taxon>Geovibrio</taxon>
    </lineage>
</organism>
<feature type="active site" description="Proton acceptor" evidence="6">
    <location>
        <position position="23"/>
    </location>
</feature>
<keyword evidence="9" id="KW-1185">Reference proteome</keyword>
<dbReference type="Gene3D" id="3.30.479.10">
    <property type="entry name" value="6-pyruvoyl tetrahydropterin synthase/QueD"/>
    <property type="match status" value="1"/>
</dbReference>
<accession>A0A3R5UXQ2</accession>
<evidence type="ECO:0000256" key="2">
    <source>
        <dbReference type="ARBA" id="ARBA00008900"/>
    </source>
</evidence>
<protein>
    <recommendedName>
        <fullName evidence="3 5">6-carboxy-5,6,7,8-tetrahydropterin synthase</fullName>
        <ecNumber evidence="5">4.-.-.-</ecNumber>
    </recommendedName>
</protein>
<comment type="similarity">
    <text evidence="2 5">Belongs to the PTPS family. QueD subfamily.</text>
</comment>
<dbReference type="GO" id="GO:0070497">
    <property type="term" value="F:6-carboxytetrahydropterin synthase activity"/>
    <property type="evidence" value="ECO:0007669"/>
    <property type="project" value="UniProtKB-EC"/>
</dbReference>
<dbReference type="RefSeq" id="WP_128466393.1">
    <property type="nucleotide sequence ID" value="NZ_CP035108.1"/>
</dbReference>
<comment type="pathway">
    <text evidence="1 5">Purine metabolism; 7-cyano-7-deazaguanine biosynthesis.</text>
</comment>